<organism evidence="2">
    <name type="scientific">marine sediment metagenome</name>
    <dbReference type="NCBI Taxonomy" id="412755"/>
    <lineage>
        <taxon>unclassified sequences</taxon>
        <taxon>metagenomes</taxon>
        <taxon>ecological metagenomes</taxon>
    </lineage>
</organism>
<evidence type="ECO:0008006" key="3">
    <source>
        <dbReference type="Google" id="ProtNLM"/>
    </source>
</evidence>
<dbReference type="InterPro" id="IPR009339">
    <property type="entry name" value="DUF998"/>
</dbReference>
<keyword evidence="1" id="KW-0472">Membrane</keyword>
<protein>
    <recommendedName>
        <fullName evidence="3">DUF998 domain-containing protein</fullName>
    </recommendedName>
</protein>
<proteinExistence type="predicted"/>
<evidence type="ECO:0000256" key="1">
    <source>
        <dbReference type="SAM" id="Phobius"/>
    </source>
</evidence>
<accession>X1W378</accession>
<dbReference type="Pfam" id="PF06197">
    <property type="entry name" value="DUF998"/>
    <property type="match status" value="1"/>
</dbReference>
<feature type="transmembrane region" description="Helical" evidence="1">
    <location>
        <begin position="15"/>
        <end position="33"/>
    </location>
</feature>
<feature type="transmembrane region" description="Helical" evidence="1">
    <location>
        <begin position="117"/>
        <end position="135"/>
    </location>
</feature>
<dbReference type="AlphaFoldDB" id="X1W378"/>
<feature type="non-terminal residue" evidence="2">
    <location>
        <position position="1"/>
    </location>
</feature>
<gene>
    <name evidence="2" type="ORF">S12H4_57975</name>
</gene>
<name>X1W378_9ZZZZ</name>
<reference evidence="2" key="1">
    <citation type="journal article" date="2014" name="Front. Microbiol.">
        <title>High frequency of phylogenetically diverse reductive dehalogenase-homologous genes in deep subseafloor sedimentary metagenomes.</title>
        <authorList>
            <person name="Kawai M."/>
            <person name="Futagami T."/>
            <person name="Toyoda A."/>
            <person name="Takaki Y."/>
            <person name="Nishi S."/>
            <person name="Hori S."/>
            <person name="Arai W."/>
            <person name="Tsubouchi T."/>
            <person name="Morono Y."/>
            <person name="Uchiyama I."/>
            <person name="Ito T."/>
            <person name="Fujiyama A."/>
            <person name="Inagaki F."/>
            <person name="Takami H."/>
        </authorList>
    </citation>
    <scope>NUCLEOTIDE SEQUENCE</scope>
    <source>
        <strain evidence="2">Expedition CK06-06</strain>
    </source>
</reference>
<sequence length="148" mass="16520">IGLHQSINDKKRSKVGPVLLILGGLGLILAGIFHCDLNCNNVVVEKDFIGLMHMLTSFMAGMCLSIAPFFIFRRFGKSSNWKNYATYTLVTGIIANIPGIIFWVTLATTRLPEIEGLLQRLGIVFIFIWIEVIALKMHNLNRMASSPQ</sequence>
<keyword evidence="1" id="KW-0812">Transmembrane</keyword>
<evidence type="ECO:0000313" key="2">
    <source>
        <dbReference type="EMBL" id="GAJ24980.1"/>
    </source>
</evidence>
<dbReference type="EMBL" id="BARW01037582">
    <property type="protein sequence ID" value="GAJ24980.1"/>
    <property type="molecule type" value="Genomic_DNA"/>
</dbReference>
<feature type="transmembrane region" description="Helical" evidence="1">
    <location>
        <begin position="48"/>
        <end position="72"/>
    </location>
</feature>
<comment type="caution">
    <text evidence="2">The sequence shown here is derived from an EMBL/GenBank/DDBJ whole genome shotgun (WGS) entry which is preliminary data.</text>
</comment>
<keyword evidence="1" id="KW-1133">Transmembrane helix</keyword>
<feature type="transmembrane region" description="Helical" evidence="1">
    <location>
        <begin position="84"/>
        <end position="105"/>
    </location>
</feature>